<gene>
    <name evidence="3" type="ORF">METZ01_LOCUS70182</name>
</gene>
<keyword evidence="1" id="KW-0472">Membrane</keyword>
<organism evidence="3">
    <name type="scientific">marine metagenome</name>
    <dbReference type="NCBI Taxonomy" id="408172"/>
    <lineage>
        <taxon>unclassified sequences</taxon>
        <taxon>metagenomes</taxon>
        <taxon>ecological metagenomes</taxon>
    </lineage>
</organism>
<keyword evidence="1" id="KW-1133">Transmembrane helix</keyword>
<protein>
    <recommendedName>
        <fullName evidence="2">EamA domain-containing protein</fullName>
    </recommendedName>
</protein>
<proteinExistence type="predicted"/>
<dbReference type="EMBL" id="UINC01004854">
    <property type="protein sequence ID" value="SVA17328.1"/>
    <property type="molecule type" value="Genomic_DNA"/>
</dbReference>
<dbReference type="SUPFAM" id="SSF103481">
    <property type="entry name" value="Multidrug resistance efflux transporter EmrE"/>
    <property type="match status" value="1"/>
</dbReference>
<feature type="transmembrane region" description="Helical" evidence="1">
    <location>
        <begin position="104"/>
        <end position="127"/>
    </location>
</feature>
<reference evidence="3" key="1">
    <citation type="submission" date="2018-05" db="EMBL/GenBank/DDBJ databases">
        <authorList>
            <person name="Lanie J.A."/>
            <person name="Ng W.-L."/>
            <person name="Kazmierczak K.M."/>
            <person name="Andrzejewski T.M."/>
            <person name="Davidsen T.M."/>
            <person name="Wayne K.J."/>
            <person name="Tettelin H."/>
            <person name="Glass J.I."/>
            <person name="Rusch D."/>
            <person name="Podicherti R."/>
            <person name="Tsui H.-C.T."/>
            <person name="Winkler M.E."/>
        </authorList>
    </citation>
    <scope>NUCLEOTIDE SEQUENCE</scope>
</reference>
<dbReference type="AlphaFoldDB" id="A0A381TP78"/>
<feature type="transmembrane region" description="Helical" evidence="1">
    <location>
        <begin position="6"/>
        <end position="24"/>
    </location>
</feature>
<name>A0A381TP78_9ZZZZ</name>
<dbReference type="Pfam" id="PF00892">
    <property type="entry name" value="EamA"/>
    <property type="match status" value="1"/>
</dbReference>
<dbReference type="Gene3D" id="1.10.3730.20">
    <property type="match status" value="1"/>
</dbReference>
<accession>A0A381TP78</accession>
<sequence length="156" mass="17346">MFNNIFVILLVTLSYAGYNIFIKLSSSQNINNTNNIAATLFLQVFALLVTSVFSFYLYSKGEKIFVLPSKAYLYAIIAGISIGIAEIGYFVLFNPTNPNGALNANVAIPIVLGGTILITMFLSFYYFKESYNLHKIIGTLFIIIGIYLILIKKTVN</sequence>
<dbReference type="GO" id="GO:0016020">
    <property type="term" value="C:membrane"/>
    <property type="evidence" value="ECO:0007669"/>
    <property type="project" value="InterPro"/>
</dbReference>
<evidence type="ECO:0000313" key="3">
    <source>
        <dbReference type="EMBL" id="SVA17328.1"/>
    </source>
</evidence>
<evidence type="ECO:0000256" key="1">
    <source>
        <dbReference type="SAM" id="Phobius"/>
    </source>
</evidence>
<evidence type="ECO:0000259" key="2">
    <source>
        <dbReference type="Pfam" id="PF00892"/>
    </source>
</evidence>
<feature type="transmembrane region" description="Helical" evidence="1">
    <location>
        <begin position="36"/>
        <end position="59"/>
    </location>
</feature>
<feature type="transmembrane region" description="Helical" evidence="1">
    <location>
        <begin position="71"/>
        <end position="92"/>
    </location>
</feature>
<feature type="domain" description="EamA" evidence="2">
    <location>
        <begin position="5"/>
        <end position="150"/>
    </location>
</feature>
<dbReference type="InterPro" id="IPR037185">
    <property type="entry name" value="EmrE-like"/>
</dbReference>
<feature type="transmembrane region" description="Helical" evidence="1">
    <location>
        <begin position="133"/>
        <end position="151"/>
    </location>
</feature>
<keyword evidence="1" id="KW-0812">Transmembrane</keyword>
<dbReference type="InterPro" id="IPR000620">
    <property type="entry name" value="EamA_dom"/>
</dbReference>